<evidence type="ECO:0000313" key="2">
    <source>
        <dbReference type="EMBL" id="GAX79674.1"/>
    </source>
</evidence>
<evidence type="ECO:0000313" key="3">
    <source>
        <dbReference type="Proteomes" id="UP000232323"/>
    </source>
</evidence>
<dbReference type="InterPro" id="IPR050525">
    <property type="entry name" value="ECM_Assembly_Org"/>
</dbReference>
<name>A0A250X9B9_9CHLO</name>
<dbReference type="PRINTS" id="PR00453">
    <property type="entry name" value="VWFADOMAIN"/>
</dbReference>
<dbReference type="InterPro" id="IPR036465">
    <property type="entry name" value="vWFA_dom_sf"/>
</dbReference>
<sequence length="335" mass="36482">MSNSIKSVTATEEEAVHDIQRREPDASTLLEVLPESLLICNILSILGPQELCCVFAACKRTQTLVKTNDAYLWGRIVHQTWASSKAGDIVSEACELAGSCRVFALQKQRSTRAPGLCDGWRGPCEYELQAIFSRIGSVLKGGPPQGNRQVLFLLDGSGSVGDEEFEASVTFITKATRFLRSLEDCNSTVSVAQFSNDVRTEWEDTPGICANPEAFESTIKSMVRINGGTNIAAAITHAGKLLKKNSGCQPHAAKIIIIITDGRVDSYQSKEAHQVTAMLADEMCNTTMFAFGVGRGVDRAELLSILAPASGNNSNKYNDAEARYMDLFFKDEAPW</sequence>
<dbReference type="PANTHER" id="PTHR24020:SF84">
    <property type="entry name" value="VWFA DOMAIN-CONTAINING PROTEIN"/>
    <property type="match status" value="1"/>
</dbReference>
<keyword evidence="3" id="KW-1185">Reference proteome</keyword>
<gene>
    <name evidence="2" type="ORF">CEUSTIGMA_g7115.t1</name>
</gene>
<evidence type="ECO:0000259" key="1">
    <source>
        <dbReference type="PROSITE" id="PS50234"/>
    </source>
</evidence>
<feature type="domain" description="VWFA" evidence="1">
    <location>
        <begin position="149"/>
        <end position="333"/>
    </location>
</feature>
<dbReference type="STRING" id="1157962.A0A250X9B9"/>
<organism evidence="2 3">
    <name type="scientific">Chlamydomonas eustigma</name>
    <dbReference type="NCBI Taxonomy" id="1157962"/>
    <lineage>
        <taxon>Eukaryota</taxon>
        <taxon>Viridiplantae</taxon>
        <taxon>Chlorophyta</taxon>
        <taxon>core chlorophytes</taxon>
        <taxon>Chlorophyceae</taxon>
        <taxon>CS clade</taxon>
        <taxon>Chlamydomonadales</taxon>
        <taxon>Chlamydomonadaceae</taxon>
        <taxon>Chlamydomonas</taxon>
    </lineage>
</organism>
<dbReference type="PROSITE" id="PS50234">
    <property type="entry name" value="VWFA"/>
    <property type="match status" value="1"/>
</dbReference>
<dbReference type="Gene3D" id="3.40.50.410">
    <property type="entry name" value="von Willebrand factor, type A domain"/>
    <property type="match status" value="1"/>
</dbReference>
<comment type="caution">
    <text evidence="2">The sequence shown here is derived from an EMBL/GenBank/DDBJ whole genome shotgun (WGS) entry which is preliminary data.</text>
</comment>
<dbReference type="SMART" id="SM00327">
    <property type="entry name" value="VWA"/>
    <property type="match status" value="1"/>
</dbReference>
<dbReference type="Proteomes" id="UP000232323">
    <property type="component" value="Unassembled WGS sequence"/>
</dbReference>
<dbReference type="InterPro" id="IPR002035">
    <property type="entry name" value="VWF_A"/>
</dbReference>
<dbReference type="InterPro" id="IPR036047">
    <property type="entry name" value="F-box-like_dom_sf"/>
</dbReference>
<dbReference type="SUPFAM" id="SSF81383">
    <property type="entry name" value="F-box domain"/>
    <property type="match status" value="1"/>
</dbReference>
<dbReference type="AlphaFoldDB" id="A0A250X9B9"/>
<dbReference type="CDD" id="cd01450">
    <property type="entry name" value="vWFA_subfamily_ECM"/>
    <property type="match status" value="1"/>
</dbReference>
<dbReference type="SUPFAM" id="SSF53300">
    <property type="entry name" value="vWA-like"/>
    <property type="match status" value="1"/>
</dbReference>
<proteinExistence type="predicted"/>
<dbReference type="PANTHER" id="PTHR24020">
    <property type="entry name" value="COLLAGEN ALPHA"/>
    <property type="match status" value="1"/>
</dbReference>
<dbReference type="OrthoDB" id="10256829at2759"/>
<dbReference type="Pfam" id="PF00092">
    <property type="entry name" value="VWA"/>
    <property type="match status" value="1"/>
</dbReference>
<dbReference type="Gene3D" id="1.20.1280.50">
    <property type="match status" value="1"/>
</dbReference>
<dbReference type="EMBL" id="BEGY01000044">
    <property type="protein sequence ID" value="GAX79674.1"/>
    <property type="molecule type" value="Genomic_DNA"/>
</dbReference>
<accession>A0A250X9B9</accession>
<reference evidence="2 3" key="1">
    <citation type="submission" date="2017-08" db="EMBL/GenBank/DDBJ databases">
        <title>Acidophilic green algal genome provides insights into adaptation to an acidic environment.</title>
        <authorList>
            <person name="Hirooka S."/>
            <person name="Hirose Y."/>
            <person name="Kanesaki Y."/>
            <person name="Higuchi S."/>
            <person name="Fujiwara T."/>
            <person name="Onuma R."/>
            <person name="Era A."/>
            <person name="Ohbayashi R."/>
            <person name="Uzuka A."/>
            <person name="Nozaki H."/>
            <person name="Yoshikawa H."/>
            <person name="Miyagishima S.Y."/>
        </authorList>
    </citation>
    <scope>NUCLEOTIDE SEQUENCE [LARGE SCALE GENOMIC DNA]</scope>
    <source>
        <strain evidence="2 3">NIES-2499</strain>
    </source>
</reference>
<protein>
    <recommendedName>
        <fullName evidence="1">VWFA domain-containing protein</fullName>
    </recommendedName>
</protein>